<accession>A0ABR2YS94</accession>
<comment type="caution">
    <text evidence="3">The sequence shown here is derived from an EMBL/GenBank/DDBJ whole genome shotgun (WGS) entry which is preliminary data.</text>
</comment>
<feature type="transmembrane region" description="Helical" evidence="2">
    <location>
        <begin position="169"/>
        <end position="189"/>
    </location>
</feature>
<name>A0ABR2YS94_9CHLO</name>
<keyword evidence="2" id="KW-1133">Transmembrane helix</keyword>
<evidence type="ECO:0000313" key="3">
    <source>
        <dbReference type="EMBL" id="KAK9909465.1"/>
    </source>
</evidence>
<gene>
    <name evidence="3" type="ORF">WJX75_002636</name>
</gene>
<keyword evidence="4" id="KW-1185">Reference proteome</keyword>
<sequence>MQTSTGQASSLRRTPFRQDFAGQSLQMQGTRAKATRSALEVQAAVITQRLKALPKKGTQKIGAPKKKTGTQPIKAPSVGTQVKKLTSIDMFGQKGKGFRPRQMGVPRAAPTLLSRVEQLRLLSKAEQAGLLSLAEKNGLTLTFIERSGLLSKAEALGLLSAAADRNTPGALTTLALALFILGPALVYFVPDSSSGLIAAQVVGALICVAGGSAAWGGASLIGALQKD</sequence>
<keyword evidence="2" id="KW-0472">Membrane</keyword>
<dbReference type="InterPro" id="IPR009500">
    <property type="entry name" value="DUF1118"/>
</dbReference>
<feature type="transmembrane region" description="Helical" evidence="2">
    <location>
        <begin position="201"/>
        <end position="224"/>
    </location>
</feature>
<keyword evidence="2" id="KW-0812">Transmembrane</keyword>
<protein>
    <recommendedName>
        <fullName evidence="5">DUF1118-domain-containing protein</fullName>
    </recommendedName>
</protein>
<feature type="region of interest" description="Disordered" evidence="1">
    <location>
        <begin position="1"/>
        <end position="21"/>
    </location>
</feature>
<evidence type="ECO:0008006" key="5">
    <source>
        <dbReference type="Google" id="ProtNLM"/>
    </source>
</evidence>
<feature type="compositionally biased region" description="Polar residues" evidence="1">
    <location>
        <begin position="1"/>
        <end position="12"/>
    </location>
</feature>
<dbReference type="EMBL" id="JALJOT010000006">
    <property type="protein sequence ID" value="KAK9909465.1"/>
    <property type="molecule type" value="Genomic_DNA"/>
</dbReference>
<dbReference type="Proteomes" id="UP001491310">
    <property type="component" value="Unassembled WGS sequence"/>
</dbReference>
<evidence type="ECO:0000313" key="4">
    <source>
        <dbReference type="Proteomes" id="UP001491310"/>
    </source>
</evidence>
<proteinExistence type="predicted"/>
<feature type="region of interest" description="Disordered" evidence="1">
    <location>
        <begin position="56"/>
        <end position="76"/>
    </location>
</feature>
<feature type="compositionally biased region" description="Basic residues" evidence="1">
    <location>
        <begin position="56"/>
        <end position="68"/>
    </location>
</feature>
<organism evidence="3 4">
    <name type="scientific">Coccomyxa subellipsoidea</name>
    <dbReference type="NCBI Taxonomy" id="248742"/>
    <lineage>
        <taxon>Eukaryota</taxon>
        <taxon>Viridiplantae</taxon>
        <taxon>Chlorophyta</taxon>
        <taxon>core chlorophytes</taxon>
        <taxon>Trebouxiophyceae</taxon>
        <taxon>Trebouxiophyceae incertae sedis</taxon>
        <taxon>Coccomyxaceae</taxon>
        <taxon>Coccomyxa</taxon>
    </lineage>
</organism>
<reference evidence="3 4" key="1">
    <citation type="journal article" date="2024" name="Nat. Commun.">
        <title>Phylogenomics reveals the evolutionary origins of lichenization in chlorophyte algae.</title>
        <authorList>
            <person name="Puginier C."/>
            <person name="Libourel C."/>
            <person name="Otte J."/>
            <person name="Skaloud P."/>
            <person name="Haon M."/>
            <person name="Grisel S."/>
            <person name="Petersen M."/>
            <person name="Berrin J.G."/>
            <person name="Delaux P.M."/>
            <person name="Dal Grande F."/>
            <person name="Keller J."/>
        </authorList>
    </citation>
    <scope>NUCLEOTIDE SEQUENCE [LARGE SCALE GENOMIC DNA]</scope>
    <source>
        <strain evidence="3 4">SAG 216-7</strain>
    </source>
</reference>
<evidence type="ECO:0000256" key="2">
    <source>
        <dbReference type="SAM" id="Phobius"/>
    </source>
</evidence>
<dbReference type="Pfam" id="PF06549">
    <property type="entry name" value="DUF1118"/>
    <property type="match status" value="1"/>
</dbReference>
<evidence type="ECO:0000256" key="1">
    <source>
        <dbReference type="SAM" id="MobiDB-lite"/>
    </source>
</evidence>